<feature type="domain" description="ZU5" evidence="10">
    <location>
        <begin position="130"/>
        <end position="277"/>
    </location>
</feature>
<evidence type="ECO:0000256" key="2">
    <source>
        <dbReference type="ARBA" id="ARBA00004496"/>
    </source>
</evidence>
<dbReference type="Pfam" id="PF17809">
    <property type="entry name" value="UPA_2"/>
    <property type="match status" value="1"/>
</dbReference>
<comment type="subcellular location">
    <subcellularLocation>
        <location evidence="2">Cytoplasm</location>
    </subcellularLocation>
    <subcellularLocation>
        <location evidence="1">Membrane</location>
    </subcellularLocation>
</comment>
<dbReference type="FunFam" id="2.60.220.30:FF:000001">
    <property type="entry name" value="Ankyrin-3 isoform 2"/>
    <property type="match status" value="1"/>
</dbReference>
<dbReference type="CDD" id="cd08317">
    <property type="entry name" value="Death_ank"/>
    <property type="match status" value="1"/>
</dbReference>
<keyword evidence="5" id="KW-0677">Repeat</keyword>
<dbReference type="SUPFAM" id="SSF47986">
    <property type="entry name" value="DEATH domain"/>
    <property type="match status" value="1"/>
</dbReference>
<keyword evidence="12" id="KW-1185">Reference proteome</keyword>
<feature type="compositionally biased region" description="Basic and acidic residues" evidence="8">
    <location>
        <begin position="628"/>
        <end position="651"/>
    </location>
</feature>
<keyword evidence="6" id="KW-0040">ANK repeat</keyword>
<feature type="domain" description="ZU5" evidence="10">
    <location>
        <begin position="1"/>
        <end position="128"/>
    </location>
</feature>
<dbReference type="OrthoDB" id="20872at2759"/>
<evidence type="ECO:0000313" key="12">
    <source>
        <dbReference type="Proteomes" id="UP000288716"/>
    </source>
</evidence>
<keyword evidence="4" id="KW-0597">Phosphoprotein</keyword>
<dbReference type="SMART" id="SM00005">
    <property type="entry name" value="DEATH"/>
    <property type="match status" value="1"/>
</dbReference>
<dbReference type="InterPro" id="IPR051165">
    <property type="entry name" value="Multifunctional_ANK_Repeat"/>
</dbReference>
<dbReference type="EMBL" id="NCKV01000006">
    <property type="protein sequence ID" value="RWS31988.1"/>
    <property type="molecule type" value="Genomic_DNA"/>
</dbReference>
<evidence type="ECO:0000256" key="8">
    <source>
        <dbReference type="SAM" id="MobiDB-lite"/>
    </source>
</evidence>
<dbReference type="AlphaFoldDB" id="A0A443SWT0"/>
<dbReference type="STRING" id="299467.A0A443SWT0"/>
<evidence type="ECO:0000256" key="1">
    <source>
        <dbReference type="ARBA" id="ARBA00004370"/>
    </source>
</evidence>
<organism evidence="11 12">
    <name type="scientific">Leptotrombidium deliense</name>
    <dbReference type="NCBI Taxonomy" id="299467"/>
    <lineage>
        <taxon>Eukaryota</taxon>
        <taxon>Metazoa</taxon>
        <taxon>Ecdysozoa</taxon>
        <taxon>Arthropoda</taxon>
        <taxon>Chelicerata</taxon>
        <taxon>Arachnida</taxon>
        <taxon>Acari</taxon>
        <taxon>Acariformes</taxon>
        <taxon>Trombidiformes</taxon>
        <taxon>Prostigmata</taxon>
        <taxon>Anystina</taxon>
        <taxon>Parasitengona</taxon>
        <taxon>Trombiculoidea</taxon>
        <taxon>Trombiculidae</taxon>
        <taxon>Leptotrombidium</taxon>
    </lineage>
</organism>
<dbReference type="GO" id="GO:0016020">
    <property type="term" value="C:membrane"/>
    <property type="evidence" value="ECO:0007669"/>
    <property type="project" value="UniProtKB-SubCell"/>
</dbReference>
<gene>
    <name evidence="11" type="ORF">B4U80_10914</name>
</gene>
<reference evidence="11 12" key="1">
    <citation type="journal article" date="2018" name="Gigascience">
        <title>Genomes of trombidid mites reveal novel predicted allergens and laterally-transferred genes associated with secondary metabolism.</title>
        <authorList>
            <person name="Dong X."/>
            <person name="Chaisiri K."/>
            <person name="Xia D."/>
            <person name="Armstrong S.D."/>
            <person name="Fang Y."/>
            <person name="Donnelly M.J."/>
            <person name="Kadowaki T."/>
            <person name="McGarry J.W."/>
            <person name="Darby A.C."/>
            <person name="Makepeace B.L."/>
        </authorList>
    </citation>
    <scope>NUCLEOTIDE SEQUENCE [LARGE SCALE GENOMIC DNA]</scope>
    <source>
        <strain evidence="11">UoL-UT</strain>
    </source>
</reference>
<feature type="region of interest" description="Disordered" evidence="8">
    <location>
        <begin position="624"/>
        <end position="651"/>
    </location>
</feature>
<dbReference type="PANTHER" id="PTHR24123:SF141">
    <property type="entry name" value="ANKYRIN 2, ISOFORM U"/>
    <property type="match status" value="1"/>
</dbReference>
<name>A0A443SWT0_9ACAR</name>
<dbReference type="Pfam" id="PF00531">
    <property type="entry name" value="Death"/>
    <property type="match status" value="1"/>
</dbReference>
<evidence type="ECO:0000256" key="6">
    <source>
        <dbReference type="ARBA" id="ARBA00023043"/>
    </source>
</evidence>
<evidence type="ECO:0000256" key="5">
    <source>
        <dbReference type="ARBA" id="ARBA00022737"/>
    </source>
</evidence>
<sequence>MPMRITCRYLRKEKLIHPPPLMEGEACASRILEVGPAGGKFLGPVIIEVPHFASLRRREREIVIMRSDNGETWREHTLEASEEAVQEVLNESFDGETDINASDPDFTGGRITRILTTDFPQYFAVITRIRQEVHSIGPEGGMVSSTVVPQVQAIFPEGALTKKIKVGLQAQPIPSELVTKMLGNRVAVSPIVTVEPRRRKFHKPITLTIPVPQAATRGMINQYSGDTPTLRLLCSITGGATKAQWEDVTGSTPLTFVNDCVSFTTTVSARFWLMDCRQVNEATKFATELYREAIHVPFMSKFVVFAKRHDPQEAQLRVFCMTDDKEDKTLENQEHFTEVAKSKDVEVLETKLQFLEFAGNLIPITKSGEQLSLNFVAFRENRLPFTVRVRDPHQDPIGRIAFMKEPRKTRGEPTQTPICNLNIQLPDVIIEEKSSNKDDFVTIENKHSFMKETGLVGSGKILKADLNLRDVSREIGSDWPQLALQLDLPEAEVIAIKSQGPRNERDQALKMLRIWQSNAGPEKATGNTLEKALHAIKRDDVVTKCMRNVKHTRDSLERAIDEMGADQKGFDILKEEIGSSRGASTGASIGKDTGLDVSHEEVDIMKDAESMEDSEGEVSAGRIAFHASEGRDSSKTNGESEPRKDDYENSERAIAAQKFLDFLEEEDRQESEERALYRGETVPSRELYIVTEEVCVPNGQKANTDIYTKLPSDSNTEVKTVETVETSDGGAITHTITHVTRTTSKICLS</sequence>
<dbReference type="VEuPathDB" id="VectorBase:LDEU000051"/>
<comment type="caution">
    <text evidence="11">The sequence shown here is derived from an EMBL/GenBank/DDBJ whole genome shotgun (WGS) entry which is preliminary data.</text>
</comment>
<dbReference type="InterPro" id="IPR040745">
    <property type="entry name" value="Ankyrin_UPA"/>
</dbReference>
<dbReference type="InterPro" id="IPR000906">
    <property type="entry name" value="ZU5_dom"/>
</dbReference>
<dbReference type="InterPro" id="IPR000488">
    <property type="entry name" value="Death_dom"/>
</dbReference>
<evidence type="ECO:0000256" key="4">
    <source>
        <dbReference type="ARBA" id="ARBA00022553"/>
    </source>
</evidence>
<dbReference type="Gene3D" id="1.10.533.10">
    <property type="entry name" value="Death Domain, Fas"/>
    <property type="match status" value="1"/>
</dbReference>
<dbReference type="SMART" id="SM00218">
    <property type="entry name" value="ZU5"/>
    <property type="match status" value="1"/>
</dbReference>
<dbReference type="GO" id="GO:0005737">
    <property type="term" value="C:cytoplasm"/>
    <property type="evidence" value="ECO:0007669"/>
    <property type="project" value="UniProtKB-SubCell"/>
</dbReference>
<dbReference type="FunFam" id="2.60.220.30:FF:000009">
    <property type="entry name" value="Ankyrin 2, isoform G"/>
    <property type="match status" value="1"/>
</dbReference>
<dbReference type="GO" id="GO:0007165">
    <property type="term" value="P:signal transduction"/>
    <property type="evidence" value="ECO:0007669"/>
    <property type="project" value="InterPro"/>
</dbReference>
<dbReference type="InterPro" id="IPR011029">
    <property type="entry name" value="DEATH-like_dom_sf"/>
</dbReference>
<dbReference type="FunFam" id="2.60.40.2660:FF:000001">
    <property type="entry name" value="Ankyrin-3 isoform 2"/>
    <property type="match status" value="1"/>
</dbReference>
<dbReference type="PANTHER" id="PTHR24123">
    <property type="entry name" value="ANKYRIN REPEAT-CONTAINING"/>
    <property type="match status" value="1"/>
</dbReference>
<dbReference type="PROSITE" id="PS50017">
    <property type="entry name" value="DEATH_DOMAIN"/>
    <property type="match status" value="1"/>
</dbReference>
<evidence type="ECO:0000256" key="3">
    <source>
        <dbReference type="ARBA" id="ARBA00022490"/>
    </source>
</evidence>
<dbReference type="Gene3D" id="2.60.220.30">
    <property type="match status" value="2"/>
</dbReference>
<dbReference type="Gene3D" id="2.60.40.2660">
    <property type="match status" value="1"/>
</dbReference>
<protein>
    <submittedName>
        <fullName evidence="11">Ankyrin-2-like isoform X8</fullName>
    </submittedName>
</protein>
<evidence type="ECO:0000259" key="10">
    <source>
        <dbReference type="PROSITE" id="PS51145"/>
    </source>
</evidence>
<proteinExistence type="predicted"/>
<keyword evidence="7" id="KW-0472">Membrane</keyword>
<evidence type="ECO:0000313" key="11">
    <source>
        <dbReference type="EMBL" id="RWS31988.1"/>
    </source>
</evidence>
<dbReference type="Pfam" id="PF00791">
    <property type="entry name" value="ZU5"/>
    <property type="match status" value="2"/>
</dbReference>
<dbReference type="PROSITE" id="PS51145">
    <property type="entry name" value="ZU5"/>
    <property type="match status" value="2"/>
</dbReference>
<evidence type="ECO:0000256" key="7">
    <source>
        <dbReference type="ARBA" id="ARBA00023136"/>
    </source>
</evidence>
<accession>A0A443SWT0</accession>
<keyword evidence="3" id="KW-0963">Cytoplasm</keyword>
<evidence type="ECO:0000259" key="9">
    <source>
        <dbReference type="PROSITE" id="PS50017"/>
    </source>
</evidence>
<dbReference type="Proteomes" id="UP000288716">
    <property type="component" value="Unassembled WGS sequence"/>
</dbReference>
<feature type="domain" description="Death" evidence="9">
    <location>
        <begin position="464"/>
        <end position="549"/>
    </location>
</feature>